<dbReference type="InterPro" id="IPR019575">
    <property type="entry name" value="Nuop51_4Fe4S-bd"/>
</dbReference>
<evidence type="ECO:0000313" key="3">
    <source>
        <dbReference type="Proteomes" id="UP000011991"/>
    </source>
</evidence>
<dbReference type="SUPFAM" id="SSF140490">
    <property type="entry name" value="Nqo1C-terminal domain-like"/>
    <property type="match status" value="1"/>
</dbReference>
<accession>M5RME0</accession>
<dbReference type="Pfam" id="PF10589">
    <property type="entry name" value="NADH_4Fe-4S"/>
    <property type="match status" value="1"/>
</dbReference>
<dbReference type="PATRIC" id="fig|1265738.3.peg.2740"/>
<comment type="caution">
    <text evidence="2">The sequence shown here is derived from an EMBL/GenBank/DDBJ whole genome shotgun (WGS) entry which is preliminary data.</text>
</comment>
<proteinExistence type="predicted"/>
<evidence type="ECO:0000313" key="2">
    <source>
        <dbReference type="EMBL" id="EMI20351.1"/>
    </source>
</evidence>
<sequence length="70" mass="7561">MGERLLAGDVTQQEFDTFEPIALGLSGVMQATSICGLGQVASNPLQTFLKFFPDLARQACRNKTSEVAKL</sequence>
<dbReference type="Proteomes" id="UP000011991">
    <property type="component" value="Unassembled WGS sequence"/>
</dbReference>
<dbReference type="Gene3D" id="1.20.1440.230">
    <property type="entry name" value="NADH-ubiquinone oxidoreductase 51kDa subunit, iron-sulphur binding domain"/>
    <property type="match status" value="1"/>
</dbReference>
<dbReference type="InterPro" id="IPR037207">
    <property type="entry name" value="Nuop51_4Fe4S-bd_sf"/>
</dbReference>
<dbReference type="AlphaFoldDB" id="M5RME0"/>
<reference evidence="2 3" key="1">
    <citation type="journal article" date="2013" name="Mar. Genomics">
        <title>Expression of sulfatases in Rhodopirellula baltica and the diversity of sulfatases in the genus Rhodopirellula.</title>
        <authorList>
            <person name="Wegner C.E."/>
            <person name="Richter-Heitmann T."/>
            <person name="Klindworth A."/>
            <person name="Klockow C."/>
            <person name="Richter M."/>
            <person name="Achstetter T."/>
            <person name="Glockner F.O."/>
            <person name="Harder J."/>
        </authorList>
    </citation>
    <scope>NUCLEOTIDE SEQUENCE [LARGE SCALE GENOMIC DNA]</scope>
    <source>
        <strain evidence="2 3">SM1</strain>
    </source>
</reference>
<keyword evidence="3" id="KW-1185">Reference proteome</keyword>
<dbReference type="GO" id="GO:0051539">
    <property type="term" value="F:4 iron, 4 sulfur cluster binding"/>
    <property type="evidence" value="ECO:0007669"/>
    <property type="project" value="InterPro"/>
</dbReference>
<organism evidence="2 3">
    <name type="scientific">Rhodopirellula maiorica SM1</name>
    <dbReference type="NCBI Taxonomy" id="1265738"/>
    <lineage>
        <taxon>Bacteria</taxon>
        <taxon>Pseudomonadati</taxon>
        <taxon>Planctomycetota</taxon>
        <taxon>Planctomycetia</taxon>
        <taxon>Pirellulales</taxon>
        <taxon>Pirellulaceae</taxon>
        <taxon>Novipirellula</taxon>
    </lineage>
</organism>
<dbReference type="EMBL" id="ANOG01000386">
    <property type="protein sequence ID" value="EMI20351.1"/>
    <property type="molecule type" value="Genomic_DNA"/>
</dbReference>
<gene>
    <name evidence="2" type="ORF">RMSM_02729</name>
</gene>
<name>M5RME0_9BACT</name>
<evidence type="ECO:0000259" key="1">
    <source>
        <dbReference type="Pfam" id="PF10589"/>
    </source>
</evidence>
<feature type="domain" description="NADH-ubiquinone oxidoreductase 51kDa subunit iron-sulphur binding" evidence="1">
    <location>
        <begin position="3"/>
        <end position="55"/>
    </location>
</feature>
<protein>
    <recommendedName>
        <fullName evidence="1">NADH-ubiquinone oxidoreductase 51kDa subunit iron-sulphur binding domain-containing protein</fullName>
    </recommendedName>
</protein>